<comment type="caution">
    <text evidence="2">The sequence shown here is derived from an EMBL/GenBank/DDBJ whole genome shotgun (WGS) entry which is preliminary data.</text>
</comment>
<dbReference type="PANTHER" id="PTHR48207">
    <property type="entry name" value="SUCCINATE--HYDROXYMETHYLGLUTARATE COA-TRANSFERASE"/>
    <property type="match status" value="1"/>
</dbReference>
<dbReference type="InterPro" id="IPR003673">
    <property type="entry name" value="CoA-Trfase_fam_III"/>
</dbReference>
<keyword evidence="3" id="KW-1185">Reference proteome</keyword>
<dbReference type="SUPFAM" id="SSF89796">
    <property type="entry name" value="CoA-transferase family III (CaiB/BaiF)"/>
    <property type="match status" value="1"/>
</dbReference>
<dbReference type="Pfam" id="PF02515">
    <property type="entry name" value="CoA_transf_3"/>
    <property type="match status" value="1"/>
</dbReference>
<dbReference type="InterPro" id="IPR044855">
    <property type="entry name" value="CoA-Trfase_III_dom3_sf"/>
</dbReference>
<dbReference type="Gene3D" id="3.30.1540.10">
    <property type="entry name" value="formyl-coa transferase, domain 3"/>
    <property type="match status" value="1"/>
</dbReference>
<gene>
    <name evidence="2" type="ORF">OL599_19935</name>
</gene>
<reference evidence="2" key="1">
    <citation type="submission" date="2022-09" db="EMBL/GenBank/DDBJ databases">
        <title>Rhodovastum sp. nov. RN2-1 isolated from soil in Seongnam, South Korea.</title>
        <authorList>
            <person name="Le N.T."/>
        </authorList>
    </citation>
    <scope>NUCLEOTIDE SEQUENCE</scope>
    <source>
        <strain evidence="2">RN2-1</strain>
    </source>
</reference>
<reference evidence="2" key="2">
    <citation type="submission" date="2022-10" db="EMBL/GenBank/DDBJ databases">
        <authorList>
            <person name="Trinh H.N."/>
        </authorList>
    </citation>
    <scope>NUCLEOTIDE SEQUENCE</scope>
    <source>
        <strain evidence="2">RN2-1</strain>
    </source>
</reference>
<dbReference type="EMBL" id="JAPDNT010000025">
    <property type="protein sequence ID" value="MCW3476842.1"/>
    <property type="molecule type" value="Genomic_DNA"/>
</dbReference>
<organism evidence="2 3">
    <name type="scientific">Limobrevibacterium gyesilva</name>
    <dbReference type="NCBI Taxonomy" id="2991712"/>
    <lineage>
        <taxon>Bacteria</taxon>
        <taxon>Pseudomonadati</taxon>
        <taxon>Pseudomonadota</taxon>
        <taxon>Alphaproteobacteria</taxon>
        <taxon>Acetobacterales</taxon>
        <taxon>Acetobacteraceae</taxon>
        <taxon>Limobrevibacterium</taxon>
    </lineage>
</organism>
<dbReference type="PANTHER" id="PTHR48207:SF3">
    <property type="entry name" value="SUCCINATE--HYDROXYMETHYLGLUTARATE COA-TRANSFERASE"/>
    <property type="match status" value="1"/>
</dbReference>
<dbReference type="RefSeq" id="WP_264715680.1">
    <property type="nucleotide sequence ID" value="NZ_JAPDNT010000025.1"/>
</dbReference>
<accession>A0AA41YQR2</accession>
<protein>
    <submittedName>
        <fullName evidence="2">CoA transferase</fullName>
    </submittedName>
</protein>
<proteinExistence type="predicted"/>
<evidence type="ECO:0000313" key="3">
    <source>
        <dbReference type="Proteomes" id="UP001165679"/>
    </source>
</evidence>
<dbReference type="InterPro" id="IPR023606">
    <property type="entry name" value="CoA-Trfase_III_dom_1_sf"/>
</dbReference>
<dbReference type="Gene3D" id="3.40.50.10540">
    <property type="entry name" value="Crotonobetainyl-coa:carnitine coa-transferase, domain 1"/>
    <property type="match status" value="1"/>
</dbReference>
<dbReference type="InterPro" id="IPR050483">
    <property type="entry name" value="CoA-transferase_III_domain"/>
</dbReference>
<dbReference type="GO" id="GO:0008410">
    <property type="term" value="F:CoA-transferase activity"/>
    <property type="evidence" value="ECO:0007669"/>
    <property type="project" value="TreeGrafter"/>
</dbReference>
<evidence type="ECO:0000256" key="1">
    <source>
        <dbReference type="ARBA" id="ARBA00022679"/>
    </source>
</evidence>
<dbReference type="AlphaFoldDB" id="A0AA41YQR2"/>
<sequence>MRDTEQAVTTAQTRLPLSRITVLDLTLARAGPTCVRHLADWGANVIRIEPPGAGAEEVTGKRDGFDFQNLHRNKRAIRLDLKSPEGHAAFMRLAATADVIVENMRAAVKHRLKVSYDDVRAVNPRIVYGSISGFGQDGPYGKRAGVDQIAQGMGGLMSITGLPGQGPVRVGIPIADLTAGNLLALGIMTALFDREATGVGRWVTTSLLEAQVFMLDFQAARWLMDGEVAQQAGNDHPTGIPTGVFPTSDGHINIAASSSRLWGRFCDAIGHPEWNANPAWQTQQGRSDDRKAINAAIGEVTRHEPAAHWIELFEEAGIPCGPINTIDKVFADPQVQHLGLAKPVRHPRLGVTPLVGSPINLSGVPKDIRSATHDAGADTDDVLREVGYSDSEINDMRSKGII</sequence>
<keyword evidence="1 2" id="KW-0808">Transferase</keyword>
<dbReference type="Proteomes" id="UP001165679">
    <property type="component" value="Unassembled WGS sequence"/>
</dbReference>
<evidence type="ECO:0000313" key="2">
    <source>
        <dbReference type="EMBL" id="MCW3476842.1"/>
    </source>
</evidence>
<name>A0AA41YQR2_9PROT</name>